<evidence type="ECO:0008006" key="4">
    <source>
        <dbReference type="Google" id="ProtNLM"/>
    </source>
</evidence>
<keyword evidence="3" id="KW-1185">Reference proteome</keyword>
<organism evidence="2 3">
    <name type="scientific">Microbulbifer epialgicus</name>
    <dbReference type="NCBI Taxonomy" id="393907"/>
    <lineage>
        <taxon>Bacteria</taxon>
        <taxon>Pseudomonadati</taxon>
        <taxon>Pseudomonadota</taxon>
        <taxon>Gammaproteobacteria</taxon>
        <taxon>Cellvibrionales</taxon>
        <taxon>Microbulbiferaceae</taxon>
        <taxon>Microbulbifer</taxon>
    </lineage>
</organism>
<dbReference type="EMBL" id="JBGMEK010000184">
    <property type="protein sequence ID" value="MFA0813969.1"/>
    <property type="molecule type" value="Genomic_DNA"/>
</dbReference>
<dbReference type="Proteomes" id="UP001569428">
    <property type="component" value="Unassembled WGS sequence"/>
</dbReference>
<evidence type="ECO:0000313" key="2">
    <source>
        <dbReference type="EMBL" id="MFA0813969.1"/>
    </source>
</evidence>
<feature type="chain" id="PRO_5045060830" description="Auto-transporter adhesin head GIN domain-containing protein" evidence="1">
    <location>
        <begin position="22"/>
        <end position="144"/>
    </location>
</feature>
<accession>A0ABV4P7H8</accession>
<evidence type="ECO:0000256" key="1">
    <source>
        <dbReference type="SAM" id="SignalP"/>
    </source>
</evidence>
<reference evidence="2 3" key="1">
    <citation type="submission" date="2024-08" db="EMBL/GenBank/DDBJ databases">
        <authorList>
            <person name="Ishaq N."/>
        </authorList>
    </citation>
    <scope>NUCLEOTIDE SEQUENCE [LARGE SCALE GENOMIC DNA]</scope>
    <source>
        <strain evidence="2 3">DSM 18651</strain>
    </source>
</reference>
<dbReference type="RefSeq" id="WP_371841811.1">
    <property type="nucleotide sequence ID" value="NZ_JBGMEK010000184.1"/>
</dbReference>
<feature type="signal peptide" evidence="1">
    <location>
        <begin position="1"/>
        <end position="21"/>
    </location>
</feature>
<evidence type="ECO:0000313" key="3">
    <source>
        <dbReference type="Proteomes" id="UP001569428"/>
    </source>
</evidence>
<gene>
    <name evidence="2" type="ORF">ACCI49_24180</name>
</gene>
<protein>
    <recommendedName>
        <fullName evidence="4">Auto-transporter adhesin head GIN domain-containing protein</fullName>
    </recommendedName>
</protein>
<name>A0ABV4P7H8_9GAMM</name>
<comment type="caution">
    <text evidence="2">The sequence shown here is derived from an EMBL/GenBank/DDBJ whole genome shotgun (WGS) entry which is preliminary data.</text>
</comment>
<proteinExistence type="predicted"/>
<keyword evidence="1" id="KW-0732">Signal</keyword>
<sequence length="144" mass="16339">MKKILFYLFLYFLCGSSMNIAATVDAPDFRSVPWNERTYTTVLSRSFGDVTLRVRSQGDREVESIVVEVLGKKILIPLEQLIGIEELGEPDLSIANEGNENEELRIFFEYGAPVRVREDSGSDWVRQVLTIAINLKGQVKIVKQ</sequence>